<feature type="transmembrane region" description="Helical" evidence="2">
    <location>
        <begin position="62"/>
        <end position="84"/>
    </location>
</feature>
<gene>
    <name evidence="3" type="ORF">EV650_4630</name>
</gene>
<reference evidence="3 4" key="1">
    <citation type="submission" date="2019-03" db="EMBL/GenBank/DDBJ databases">
        <title>Genomic Encyclopedia of Type Strains, Phase III (KMG-III): the genomes of soil and plant-associated and newly described type strains.</title>
        <authorList>
            <person name="Whitman W."/>
        </authorList>
    </citation>
    <scope>NUCLEOTIDE SEQUENCE [LARGE SCALE GENOMIC DNA]</scope>
    <source>
        <strain evidence="3 4">VKM Ac-2570</strain>
    </source>
</reference>
<protein>
    <submittedName>
        <fullName evidence="3">Uncharacterized protein</fullName>
    </submittedName>
</protein>
<name>A0A4R7ZJU8_9ACTN</name>
<feature type="transmembrane region" description="Helical" evidence="2">
    <location>
        <begin position="154"/>
        <end position="171"/>
    </location>
</feature>
<proteinExistence type="predicted"/>
<keyword evidence="2" id="KW-0472">Membrane</keyword>
<organism evidence="3 4">
    <name type="scientific">Kribbella kalugense</name>
    <dbReference type="NCBI Taxonomy" id="2512221"/>
    <lineage>
        <taxon>Bacteria</taxon>
        <taxon>Bacillati</taxon>
        <taxon>Actinomycetota</taxon>
        <taxon>Actinomycetes</taxon>
        <taxon>Propionibacteriales</taxon>
        <taxon>Kribbellaceae</taxon>
        <taxon>Kribbella</taxon>
    </lineage>
</organism>
<keyword evidence="2" id="KW-0812">Transmembrane</keyword>
<comment type="caution">
    <text evidence="3">The sequence shown here is derived from an EMBL/GenBank/DDBJ whole genome shotgun (WGS) entry which is preliminary data.</text>
</comment>
<dbReference type="RefSeq" id="WP_166678240.1">
    <property type="nucleotide sequence ID" value="NZ_SODF01000002.1"/>
</dbReference>
<dbReference type="AlphaFoldDB" id="A0A4R7ZJU8"/>
<keyword evidence="2" id="KW-1133">Transmembrane helix</keyword>
<sequence length="179" mass="19141">MEQSDPGQKPAPDADPGTTPEAGAETESQTEADAQEAKPEPKTEAELKAEAEVKQQLMVIRFLWTCAWLTALAGVFLLTGMFRADGGYSVLSWLGAVVAVLCLLALIAGYAACGRGKLTLRTRLLGPFDVFQLSTVVVVIGVICGLLVPNSNNSALALLLPWALTYWMYGLERAKTPES</sequence>
<dbReference type="EMBL" id="SODF01000002">
    <property type="protein sequence ID" value="TDW18049.1"/>
    <property type="molecule type" value="Genomic_DNA"/>
</dbReference>
<evidence type="ECO:0000256" key="2">
    <source>
        <dbReference type="SAM" id="Phobius"/>
    </source>
</evidence>
<feature type="transmembrane region" description="Helical" evidence="2">
    <location>
        <begin position="124"/>
        <end position="148"/>
    </location>
</feature>
<evidence type="ECO:0000313" key="3">
    <source>
        <dbReference type="EMBL" id="TDW18049.1"/>
    </source>
</evidence>
<keyword evidence="4" id="KW-1185">Reference proteome</keyword>
<feature type="compositionally biased region" description="Basic and acidic residues" evidence="1">
    <location>
        <begin position="35"/>
        <end position="47"/>
    </location>
</feature>
<evidence type="ECO:0000313" key="4">
    <source>
        <dbReference type="Proteomes" id="UP000295447"/>
    </source>
</evidence>
<feature type="transmembrane region" description="Helical" evidence="2">
    <location>
        <begin position="90"/>
        <end position="112"/>
    </location>
</feature>
<dbReference type="Proteomes" id="UP000295447">
    <property type="component" value="Unassembled WGS sequence"/>
</dbReference>
<accession>A0A4R7ZJU8</accession>
<evidence type="ECO:0000256" key="1">
    <source>
        <dbReference type="SAM" id="MobiDB-lite"/>
    </source>
</evidence>
<feature type="region of interest" description="Disordered" evidence="1">
    <location>
        <begin position="1"/>
        <end position="47"/>
    </location>
</feature>